<name>A0A2G8KTU0_STIJA</name>
<feature type="compositionally biased region" description="Basic and acidic residues" evidence="6">
    <location>
        <begin position="467"/>
        <end position="491"/>
    </location>
</feature>
<dbReference type="InterPro" id="IPR045199">
    <property type="entry name" value="ATAD2-like"/>
</dbReference>
<dbReference type="SUPFAM" id="SSF52540">
    <property type="entry name" value="P-loop containing nucleoside triphosphate hydrolases"/>
    <property type="match status" value="1"/>
</dbReference>
<dbReference type="InterPro" id="IPR018359">
    <property type="entry name" value="Bromodomain_CS"/>
</dbReference>
<keyword evidence="3" id="KW-0067">ATP-binding</keyword>
<feature type="compositionally biased region" description="Acidic residues" evidence="6">
    <location>
        <begin position="448"/>
        <end position="466"/>
    </location>
</feature>
<feature type="compositionally biased region" description="Basic and acidic residues" evidence="6">
    <location>
        <begin position="569"/>
        <end position="579"/>
    </location>
</feature>
<dbReference type="Gene3D" id="3.40.50.300">
    <property type="entry name" value="P-loop containing nucleotide triphosphate hydrolases"/>
    <property type="match status" value="1"/>
</dbReference>
<accession>A0A2G8KTU0</accession>
<evidence type="ECO:0000313" key="9">
    <source>
        <dbReference type="Proteomes" id="UP000230750"/>
    </source>
</evidence>
<dbReference type="InterPro" id="IPR027417">
    <property type="entry name" value="P-loop_NTPase"/>
</dbReference>
<evidence type="ECO:0000256" key="1">
    <source>
        <dbReference type="ARBA" id="ARBA00006914"/>
    </source>
</evidence>
<dbReference type="GO" id="GO:0003682">
    <property type="term" value="F:chromatin binding"/>
    <property type="evidence" value="ECO:0007669"/>
    <property type="project" value="TreeGrafter"/>
</dbReference>
<dbReference type="SMART" id="SM00297">
    <property type="entry name" value="BROMO"/>
    <property type="match status" value="1"/>
</dbReference>
<dbReference type="Pfam" id="PF00439">
    <property type="entry name" value="Bromodomain"/>
    <property type="match status" value="1"/>
</dbReference>
<keyword evidence="4 5" id="KW-0103">Bromodomain</keyword>
<dbReference type="GO" id="GO:0006334">
    <property type="term" value="P:nucleosome assembly"/>
    <property type="evidence" value="ECO:0007669"/>
    <property type="project" value="TreeGrafter"/>
</dbReference>
<dbReference type="GO" id="GO:0016887">
    <property type="term" value="F:ATP hydrolysis activity"/>
    <property type="evidence" value="ECO:0007669"/>
    <property type="project" value="TreeGrafter"/>
</dbReference>
<dbReference type="PRINTS" id="PR00503">
    <property type="entry name" value="BROMODOMAIN"/>
</dbReference>
<evidence type="ECO:0000256" key="2">
    <source>
        <dbReference type="ARBA" id="ARBA00022741"/>
    </source>
</evidence>
<dbReference type="Gene3D" id="1.20.920.10">
    <property type="entry name" value="Bromodomain-like"/>
    <property type="match status" value="1"/>
</dbReference>
<evidence type="ECO:0000256" key="5">
    <source>
        <dbReference type="PROSITE-ProRule" id="PRU00035"/>
    </source>
</evidence>
<reference evidence="8 9" key="1">
    <citation type="journal article" date="2017" name="PLoS Biol.">
        <title>The sea cucumber genome provides insights into morphological evolution and visceral regeneration.</title>
        <authorList>
            <person name="Zhang X."/>
            <person name="Sun L."/>
            <person name="Yuan J."/>
            <person name="Sun Y."/>
            <person name="Gao Y."/>
            <person name="Zhang L."/>
            <person name="Li S."/>
            <person name="Dai H."/>
            <person name="Hamel J.F."/>
            <person name="Liu C."/>
            <person name="Yu Y."/>
            <person name="Liu S."/>
            <person name="Lin W."/>
            <person name="Guo K."/>
            <person name="Jin S."/>
            <person name="Xu P."/>
            <person name="Storey K.B."/>
            <person name="Huan P."/>
            <person name="Zhang T."/>
            <person name="Zhou Y."/>
            <person name="Zhang J."/>
            <person name="Lin C."/>
            <person name="Li X."/>
            <person name="Xing L."/>
            <person name="Huo D."/>
            <person name="Sun M."/>
            <person name="Wang L."/>
            <person name="Mercier A."/>
            <person name="Li F."/>
            <person name="Yang H."/>
            <person name="Xiang J."/>
        </authorList>
    </citation>
    <scope>NUCLEOTIDE SEQUENCE [LARGE SCALE GENOMIC DNA]</scope>
    <source>
        <strain evidence="8">Shaxun</strain>
        <tissue evidence="8">Muscle</tissue>
    </source>
</reference>
<dbReference type="STRING" id="307972.A0A2G8KTU0"/>
<feature type="compositionally biased region" description="Polar residues" evidence="6">
    <location>
        <begin position="580"/>
        <end position="598"/>
    </location>
</feature>
<comment type="similarity">
    <text evidence="1">Belongs to the AAA ATPase family.</text>
</comment>
<dbReference type="PANTHER" id="PTHR23069:SF0">
    <property type="entry name" value="TAT-BINDING HOMOLOG 7"/>
    <property type="match status" value="1"/>
</dbReference>
<dbReference type="FunFam" id="3.40.50.300:FF:000734">
    <property type="entry name" value="ATPase family, AAA domain containing 2"/>
    <property type="match status" value="1"/>
</dbReference>
<feature type="compositionally biased region" description="Acidic residues" evidence="6">
    <location>
        <begin position="492"/>
        <end position="511"/>
    </location>
</feature>
<feature type="domain" description="Bromo" evidence="7">
    <location>
        <begin position="251"/>
        <end position="313"/>
    </location>
</feature>
<dbReference type="GO" id="GO:0042393">
    <property type="term" value="F:histone binding"/>
    <property type="evidence" value="ECO:0007669"/>
    <property type="project" value="TreeGrafter"/>
</dbReference>
<evidence type="ECO:0000259" key="7">
    <source>
        <dbReference type="PROSITE" id="PS50014"/>
    </source>
</evidence>
<gene>
    <name evidence="8" type="ORF">BSL78_11700</name>
</gene>
<dbReference type="GO" id="GO:0005634">
    <property type="term" value="C:nucleus"/>
    <property type="evidence" value="ECO:0007669"/>
    <property type="project" value="TreeGrafter"/>
</dbReference>
<dbReference type="GO" id="GO:0006337">
    <property type="term" value="P:nucleosome disassembly"/>
    <property type="evidence" value="ECO:0007669"/>
    <property type="project" value="TreeGrafter"/>
</dbReference>
<comment type="caution">
    <text evidence="8">The sequence shown here is derived from an EMBL/GenBank/DDBJ whole genome shotgun (WGS) entry which is preliminary data.</text>
</comment>
<feature type="region of interest" description="Disordered" evidence="6">
    <location>
        <begin position="378"/>
        <end position="631"/>
    </location>
</feature>
<dbReference type="PANTHER" id="PTHR23069">
    <property type="entry name" value="AAA DOMAIN-CONTAINING"/>
    <property type="match status" value="1"/>
</dbReference>
<evidence type="ECO:0000313" key="8">
    <source>
        <dbReference type="EMBL" id="PIK51423.1"/>
    </source>
</evidence>
<organism evidence="8 9">
    <name type="scientific">Stichopus japonicus</name>
    <name type="common">Sea cucumber</name>
    <dbReference type="NCBI Taxonomy" id="307972"/>
    <lineage>
        <taxon>Eukaryota</taxon>
        <taxon>Metazoa</taxon>
        <taxon>Echinodermata</taxon>
        <taxon>Eleutherozoa</taxon>
        <taxon>Echinozoa</taxon>
        <taxon>Holothuroidea</taxon>
        <taxon>Aspidochirotacea</taxon>
        <taxon>Aspidochirotida</taxon>
        <taxon>Stichopodidae</taxon>
        <taxon>Apostichopus</taxon>
    </lineage>
</organism>
<dbReference type="PROSITE" id="PS50014">
    <property type="entry name" value="BROMODOMAIN_2"/>
    <property type="match status" value="1"/>
</dbReference>
<dbReference type="Proteomes" id="UP000230750">
    <property type="component" value="Unassembled WGS sequence"/>
</dbReference>
<dbReference type="InterPro" id="IPR001487">
    <property type="entry name" value="Bromodomain"/>
</dbReference>
<dbReference type="PROSITE" id="PS00633">
    <property type="entry name" value="BROMODOMAIN_1"/>
    <property type="match status" value="1"/>
</dbReference>
<dbReference type="OrthoDB" id="5421at2759"/>
<dbReference type="SUPFAM" id="SSF47370">
    <property type="entry name" value="Bromodomain"/>
    <property type="match status" value="1"/>
</dbReference>
<dbReference type="EMBL" id="MRZV01000374">
    <property type="protein sequence ID" value="PIK51423.1"/>
    <property type="molecule type" value="Genomic_DNA"/>
</dbReference>
<feature type="compositionally biased region" description="Polar residues" evidence="6">
    <location>
        <begin position="527"/>
        <end position="541"/>
    </location>
</feature>
<proteinExistence type="inferred from homology"/>
<dbReference type="InterPro" id="IPR036427">
    <property type="entry name" value="Bromodomain-like_sf"/>
</dbReference>
<sequence>MLLDDVDFRLGPSHVRPSPEKTFNLSAFSAPSHFRPRLLISGESDQGHSSHVAPAILHRLEGLPVHCLDLPALYAVSARNPEESCAQVFHEARRTAPSIIYMPHIVQWWQASGYTVKATFLTLLQDLPPTSPILLLATADCAAHDIPQEVTDLFTSFREMYNMRNPTADERREFFTELLLVNAVKPPPKRKQIAAKALEVIPVAEPQQPQRLTETEEFKLRESEEATLRELRIFLREVLSRIALERKFRNFAKAVDPEEVPDYFAVIKNPMDLSTMMNKINMHEYTSAKDFLVDIDLITSNALEYNPDQDPSDRQIRNYLWLKDMAYAIIDAEMDSDFEQTCVDIATSRIERGGGTNSKDAPSFYRTLPQLQRQQAQEVAKRNPMPNLRITPCSRTLLSPNRTKKKRRRSAWSRGCIPKPKKKEPKLTAETDGGENEEDREESKEEENGMENGEEEDDEEEEEEEKVGEHGDDKEDNSDKDNYRGRDKSSEDVEMGDGQEEEEEEEGEEDGERQNEEEGREDENTEKSNSNQLEEIQSEKTGNWADLNNGIVDDSDDESIKSAPANVKESSHVVDKRGDGNSSQMNGIDGTPNESSNDGSEKQVDETQEDGGDEVNTSGIQEQILSLTKPAEIPLRRVTRRMLADHNSTRAVKSWTNQNQI</sequence>
<protein>
    <submittedName>
        <fullName evidence="8">Putative ATPase family AAA domain-containing protein 2</fullName>
    </submittedName>
</protein>
<evidence type="ECO:0000256" key="6">
    <source>
        <dbReference type="SAM" id="MobiDB-lite"/>
    </source>
</evidence>
<feature type="compositionally biased region" description="Basic residues" evidence="6">
    <location>
        <begin position="402"/>
        <end position="411"/>
    </location>
</feature>
<keyword evidence="9" id="KW-1185">Reference proteome</keyword>
<evidence type="ECO:0000256" key="3">
    <source>
        <dbReference type="ARBA" id="ARBA00022840"/>
    </source>
</evidence>
<dbReference type="AlphaFoldDB" id="A0A2G8KTU0"/>
<feature type="compositionally biased region" description="Polar residues" evidence="6">
    <location>
        <begin position="615"/>
        <end position="626"/>
    </location>
</feature>
<dbReference type="GO" id="GO:0005524">
    <property type="term" value="F:ATP binding"/>
    <property type="evidence" value="ECO:0007669"/>
    <property type="project" value="UniProtKB-KW"/>
</dbReference>
<dbReference type="GO" id="GO:0045815">
    <property type="term" value="P:transcription initiation-coupled chromatin remodeling"/>
    <property type="evidence" value="ECO:0007669"/>
    <property type="project" value="TreeGrafter"/>
</dbReference>
<dbReference type="CDD" id="cd05528">
    <property type="entry name" value="Bromo_AAA"/>
    <property type="match status" value="1"/>
</dbReference>
<keyword evidence="2" id="KW-0547">Nucleotide-binding</keyword>
<evidence type="ECO:0000256" key="4">
    <source>
        <dbReference type="ARBA" id="ARBA00023117"/>
    </source>
</evidence>